<gene>
    <name evidence="1" type="ORF">LCGC14_2480240</name>
</gene>
<evidence type="ECO:0000313" key="1">
    <source>
        <dbReference type="EMBL" id="KKL17964.1"/>
    </source>
</evidence>
<dbReference type="AlphaFoldDB" id="A0A0F9B7T7"/>
<organism evidence="1">
    <name type="scientific">marine sediment metagenome</name>
    <dbReference type="NCBI Taxonomy" id="412755"/>
    <lineage>
        <taxon>unclassified sequences</taxon>
        <taxon>metagenomes</taxon>
        <taxon>ecological metagenomes</taxon>
    </lineage>
</organism>
<comment type="caution">
    <text evidence="1">The sequence shown here is derived from an EMBL/GenBank/DDBJ whole genome shotgun (WGS) entry which is preliminary data.</text>
</comment>
<dbReference type="EMBL" id="LAZR01039050">
    <property type="protein sequence ID" value="KKL17964.1"/>
    <property type="molecule type" value="Genomic_DNA"/>
</dbReference>
<sequence>VSARIEWARENPEESKWMEEMMIRKELGGYCPKDPLKFAFISTIIGLASNKYYNNNTENRLKSLINRSK</sequence>
<reference evidence="1" key="1">
    <citation type="journal article" date="2015" name="Nature">
        <title>Complex archaea that bridge the gap between prokaryotes and eukaryotes.</title>
        <authorList>
            <person name="Spang A."/>
            <person name="Saw J.H."/>
            <person name="Jorgensen S.L."/>
            <person name="Zaremba-Niedzwiedzka K."/>
            <person name="Martijn J."/>
            <person name="Lind A.E."/>
            <person name="van Eijk R."/>
            <person name="Schleper C."/>
            <person name="Guy L."/>
            <person name="Ettema T.J."/>
        </authorList>
    </citation>
    <scope>NUCLEOTIDE SEQUENCE</scope>
</reference>
<name>A0A0F9B7T7_9ZZZZ</name>
<accession>A0A0F9B7T7</accession>
<feature type="non-terminal residue" evidence="1">
    <location>
        <position position="1"/>
    </location>
</feature>
<protein>
    <submittedName>
        <fullName evidence="1">Uncharacterized protein</fullName>
    </submittedName>
</protein>
<proteinExistence type="predicted"/>